<dbReference type="GO" id="GO:0008270">
    <property type="term" value="F:zinc ion binding"/>
    <property type="evidence" value="ECO:0007669"/>
    <property type="project" value="UniProtKB-KW"/>
</dbReference>
<dbReference type="AlphaFoldDB" id="A0A0B1PB87"/>
<evidence type="ECO:0000256" key="2">
    <source>
        <dbReference type="ARBA" id="ARBA00022771"/>
    </source>
</evidence>
<feature type="domain" description="RING-type" evidence="5">
    <location>
        <begin position="153"/>
        <end position="201"/>
    </location>
</feature>
<keyword evidence="2 4" id="KW-0863">Zinc-finger</keyword>
<evidence type="ECO:0000259" key="5">
    <source>
        <dbReference type="PROSITE" id="PS50089"/>
    </source>
</evidence>
<evidence type="ECO:0000313" key="6">
    <source>
        <dbReference type="EMBL" id="KHJ35957.1"/>
    </source>
</evidence>
<keyword evidence="3" id="KW-0862">Zinc</keyword>
<organism evidence="6 7">
    <name type="scientific">Uncinula necator</name>
    <name type="common">Grape powdery mildew</name>
    <dbReference type="NCBI Taxonomy" id="52586"/>
    <lineage>
        <taxon>Eukaryota</taxon>
        <taxon>Fungi</taxon>
        <taxon>Dikarya</taxon>
        <taxon>Ascomycota</taxon>
        <taxon>Pezizomycotina</taxon>
        <taxon>Leotiomycetes</taxon>
        <taxon>Erysiphales</taxon>
        <taxon>Erysiphaceae</taxon>
        <taxon>Erysiphe</taxon>
    </lineage>
</organism>
<dbReference type="Gene3D" id="3.30.40.10">
    <property type="entry name" value="Zinc/RING finger domain, C3HC4 (zinc finger)"/>
    <property type="match status" value="1"/>
</dbReference>
<protein>
    <submittedName>
        <fullName evidence="6">Putative ring-finger domain containing protein</fullName>
    </submittedName>
</protein>
<dbReference type="STRING" id="52586.A0A0B1PB87"/>
<comment type="caution">
    <text evidence="6">The sequence shown here is derived from an EMBL/GenBank/DDBJ whole genome shotgun (WGS) entry which is preliminary data.</text>
</comment>
<evidence type="ECO:0000256" key="3">
    <source>
        <dbReference type="ARBA" id="ARBA00022833"/>
    </source>
</evidence>
<sequence length="258" mass="29370">MFLSNPELASINTHQTQRTSIIAQRNLILLPFRPQVRPVLGNFVSSEQALNINISSETEPSSLPDNSTLRYRRRNNHNYSQTANIHNPNNANILRREYEVAFGNTGTNGLSSLDFREAANQRAVYEKRIPIRTVIAALETVKLEELEKADCTCIICYNEFGIANPEGITELPLRLPKCKHIFGEKCIKKWLEDSDSCPYCRDKLPSEKTYKKSCGHEADRLARERLAALRQRIAHAQSLSNYFSTVELTNARISQTMM</sequence>
<dbReference type="PROSITE" id="PS50089">
    <property type="entry name" value="ZF_RING_2"/>
    <property type="match status" value="1"/>
</dbReference>
<dbReference type="Proteomes" id="UP000030854">
    <property type="component" value="Unassembled WGS sequence"/>
</dbReference>
<gene>
    <name evidence="6" type="ORF">EV44_g6348</name>
</gene>
<keyword evidence="1" id="KW-0479">Metal-binding</keyword>
<dbReference type="EMBL" id="JNVN01000187">
    <property type="protein sequence ID" value="KHJ35957.1"/>
    <property type="molecule type" value="Genomic_DNA"/>
</dbReference>
<dbReference type="InterPro" id="IPR001841">
    <property type="entry name" value="Znf_RING"/>
</dbReference>
<accession>A0A0B1PB87</accession>
<evidence type="ECO:0000256" key="1">
    <source>
        <dbReference type="ARBA" id="ARBA00022723"/>
    </source>
</evidence>
<dbReference type="HOGENOM" id="CLU_1078460_0_0_1"/>
<dbReference type="PANTHER" id="PTHR22763:SF162">
    <property type="entry name" value="TRANSMEMBRANE E3 UBIQUITIN-PROTEIN LIGASE 1"/>
    <property type="match status" value="1"/>
</dbReference>
<dbReference type="Pfam" id="PF13639">
    <property type="entry name" value="zf-RING_2"/>
    <property type="match status" value="1"/>
</dbReference>
<dbReference type="GO" id="GO:0012505">
    <property type="term" value="C:endomembrane system"/>
    <property type="evidence" value="ECO:0007669"/>
    <property type="project" value="TreeGrafter"/>
</dbReference>
<dbReference type="PANTHER" id="PTHR22763">
    <property type="entry name" value="RING ZINC FINGER PROTEIN"/>
    <property type="match status" value="1"/>
</dbReference>
<dbReference type="GO" id="GO:0061630">
    <property type="term" value="F:ubiquitin protein ligase activity"/>
    <property type="evidence" value="ECO:0007669"/>
    <property type="project" value="TreeGrafter"/>
</dbReference>
<keyword evidence="7" id="KW-1185">Reference proteome</keyword>
<dbReference type="InterPro" id="IPR013083">
    <property type="entry name" value="Znf_RING/FYVE/PHD"/>
</dbReference>
<dbReference type="InterPro" id="IPR050731">
    <property type="entry name" value="HRD1_E3_ubiq-ligases"/>
</dbReference>
<dbReference type="GO" id="GO:0043161">
    <property type="term" value="P:proteasome-mediated ubiquitin-dependent protein catabolic process"/>
    <property type="evidence" value="ECO:0007669"/>
    <property type="project" value="TreeGrafter"/>
</dbReference>
<reference evidence="6 7" key="1">
    <citation type="journal article" date="2014" name="BMC Genomics">
        <title>Adaptive genomic structural variation in the grape powdery mildew pathogen, Erysiphe necator.</title>
        <authorList>
            <person name="Jones L."/>
            <person name="Riaz S."/>
            <person name="Morales-Cruz A."/>
            <person name="Amrine K.C."/>
            <person name="McGuire B."/>
            <person name="Gubler W.D."/>
            <person name="Walker M.A."/>
            <person name="Cantu D."/>
        </authorList>
    </citation>
    <scope>NUCLEOTIDE SEQUENCE [LARGE SCALE GENOMIC DNA]</scope>
    <source>
        <strain evidence="7">c</strain>
    </source>
</reference>
<evidence type="ECO:0000313" key="7">
    <source>
        <dbReference type="Proteomes" id="UP000030854"/>
    </source>
</evidence>
<dbReference type="SUPFAM" id="SSF57850">
    <property type="entry name" value="RING/U-box"/>
    <property type="match status" value="1"/>
</dbReference>
<name>A0A0B1PB87_UNCNE</name>
<evidence type="ECO:0000256" key="4">
    <source>
        <dbReference type="PROSITE-ProRule" id="PRU00175"/>
    </source>
</evidence>
<proteinExistence type="predicted"/>
<dbReference type="GO" id="GO:0044695">
    <property type="term" value="C:Dsc E3 ubiquitin ligase complex"/>
    <property type="evidence" value="ECO:0007669"/>
    <property type="project" value="TreeGrafter"/>
</dbReference>